<evidence type="ECO:0000313" key="1">
    <source>
        <dbReference type="EMBL" id="MFB2877719.1"/>
    </source>
</evidence>
<organism evidence="1 2">
    <name type="scientific">Floridaenema aerugineum BLCC-F46</name>
    <dbReference type="NCBI Taxonomy" id="3153654"/>
    <lineage>
        <taxon>Bacteria</taxon>
        <taxon>Bacillati</taxon>
        <taxon>Cyanobacteriota</taxon>
        <taxon>Cyanophyceae</taxon>
        <taxon>Oscillatoriophycideae</taxon>
        <taxon>Aerosakkonematales</taxon>
        <taxon>Aerosakkonemataceae</taxon>
        <taxon>Floridanema</taxon>
        <taxon>Floridanema aerugineum</taxon>
    </lineage>
</organism>
<name>A0ABV4X4L9_9CYAN</name>
<keyword evidence="2" id="KW-1185">Reference proteome</keyword>
<dbReference type="EMBL" id="JBHFNQ010000099">
    <property type="protein sequence ID" value="MFB2877719.1"/>
    <property type="molecule type" value="Genomic_DNA"/>
</dbReference>
<reference evidence="1 2" key="1">
    <citation type="submission" date="2024-09" db="EMBL/GenBank/DDBJ databases">
        <title>Floridaenema gen nov. (Aerosakkonemataceae, Aerosakkonematales ord. nov., Cyanobacteria) from benthic tropical and subtropical fresh waters, with the description of four new species.</title>
        <authorList>
            <person name="Moretto J.A."/>
            <person name="Berthold D.E."/>
            <person name="Lefler F.W."/>
            <person name="Huang I.-S."/>
            <person name="Laughinghouse H. IV."/>
        </authorList>
    </citation>
    <scope>NUCLEOTIDE SEQUENCE [LARGE SCALE GENOMIC DNA]</scope>
    <source>
        <strain evidence="1 2">BLCC-F46</strain>
    </source>
</reference>
<accession>A0ABV4X4L9</accession>
<sequence>MANKTKIILSLAALLVAFIGVSLFVDIGLIKWFNCSSPFTPPQDKASDVCQNLKTAP</sequence>
<dbReference type="Proteomes" id="UP001576774">
    <property type="component" value="Unassembled WGS sequence"/>
</dbReference>
<evidence type="ECO:0000313" key="2">
    <source>
        <dbReference type="Proteomes" id="UP001576774"/>
    </source>
</evidence>
<dbReference type="RefSeq" id="WP_413270815.1">
    <property type="nucleotide sequence ID" value="NZ_JBHFNQ010000099.1"/>
</dbReference>
<proteinExistence type="predicted"/>
<gene>
    <name evidence="1" type="ORF">ACE1CC_12770</name>
</gene>
<comment type="caution">
    <text evidence="1">The sequence shown here is derived from an EMBL/GenBank/DDBJ whole genome shotgun (WGS) entry which is preliminary data.</text>
</comment>
<protein>
    <submittedName>
        <fullName evidence="1">Uncharacterized protein</fullName>
    </submittedName>
</protein>